<feature type="transmembrane region" description="Helical" evidence="1">
    <location>
        <begin position="40"/>
        <end position="61"/>
    </location>
</feature>
<sequence length="88" mass="9500">MGEDITIKLMFALRILIAVISTGAALLMLKFNTIPDALRINAFVGLVNPIIFLSISLLGIANMASQISLPKLMALIIGVFLVLWGTMK</sequence>
<reference evidence="2 3" key="1">
    <citation type="journal article" date="2019" name="Front. Microbiol.">
        <title>Thermoanaerosceptrum fracticalcis gen. nov. sp. nov., a Novel Fumarate-Fermenting Microorganism From a Deep Fractured Carbonate Aquifer of the US Great Basin.</title>
        <authorList>
            <person name="Hamilton-Brehm S.D."/>
            <person name="Stewart L.E."/>
            <person name="Zavarin M."/>
            <person name="Caldwell M."/>
            <person name="Lawson P.A."/>
            <person name="Onstott T.C."/>
            <person name="Grzymski J."/>
            <person name="Neveux I."/>
            <person name="Lollar B.S."/>
            <person name="Russell C.E."/>
            <person name="Moser D.P."/>
        </authorList>
    </citation>
    <scope>NUCLEOTIDE SEQUENCE [LARGE SCALE GENOMIC DNA]</scope>
    <source>
        <strain evidence="2 3">DRI-13</strain>
    </source>
</reference>
<proteinExistence type="predicted"/>
<keyword evidence="3" id="KW-1185">Reference proteome</keyword>
<evidence type="ECO:0000313" key="3">
    <source>
        <dbReference type="Proteomes" id="UP000515847"/>
    </source>
</evidence>
<keyword evidence="1" id="KW-0812">Transmembrane</keyword>
<keyword evidence="1" id="KW-1133">Transmembrane helix</keyword>
<dbReference type="KEGG" id="tfr:BR63_05335"/>
<dbReference type="Proteomes" id="UP000515847">
    <property type="component" value="Chromosome"/>
</dbReference>
<dbReference type="InterPro" id="IPR020390">
    <property type="entry name" value="Uncharacterised_YqhV"/>
</dbReference>
<keyword evidence="1" id="KW-0472">Membrane</keyword>
<dbReference type="AlphaFoldDB" id="A0A7G6E132"/>
<dbReference type="OrthoDB" id="1726013at2"/>
<protein>
    <submittedName>
        <fullName evidence="2">DUF2619 domain-containing protein</fullName>
    </submittedName>
</protein>
<dbReference type="RefSeq" id="WP_034419679.1">
    <property type="nucleotide sequence ID" value="NZ_CP045798.1"/>
</dbReference>
<feature type="transmembrane region" description="Helical" evidence="1">
    <location>
        <begin position="67"/>
        <end position="87"/>
    </location>
</feature>
<evidence type="ECO:0000313" key="2">
    <source>
        <dbReference type="EMBL" id="QNB45786.1"/>
    </source>
</evidence>
<gene>
    <name evidence="2" type="ORF">BR63_05335</name>
</gene>
<name>A0A7G6E132_THEFR</name>
<dbReference type="Pfam" id="PF10942">
    <property type="entry name" value="DUF2619"/>
    <property type="match status" value="1"/>
</dbReference>
<dbReference type="EMBL" id="CP045798">
    <property type="protein sequence ID" value="QNB45786.1"/>
    <property type="molecule type" value="Genomic_DNA"/>
</dbReference>
<feature type="transmembrane region" description="Helical" evidence="1">
    <location>
        <begin position="6"/>
        <end position="28"/>
    </location>
</feature>
<evidence type="ECO:0000256" key="1">
    <source>
        <dbReference type="SAM" id="Phobius"/>
    </source>
</evidence>
<organism evidence="2 3">
    <name type="scientific">Thermanaerosceptrum fracticalcis</name>
    <dbReference type="NCBI Taxonomy" id="1712410"/>
    <lineage>
        <taxon>Bacteria</taxon>
        <taxon>Bacillati</taxon>
        <taxon>Bacillota</taxon>
        <taxon>Clostridia</taxon>
        <taxon>Eubacteriales</taxon>
        <taxon>Peptococcaceae</taxon>
        <taxon>Thermanaerosceptrum</taxon>
    </lineage>
</organism>
<accession>A0A7G6E132</accession>